<dbReference type="GO" id="GO:0008270">
    <property type="term" value="F:zinc ion binding"/>
    <property type="evidence" value="ECO:0007669"/>
    <property type="project" value="UniProtKB-KW"/>
</dbReference>
<organism evidence="6 8">
    <name type="scientific">Abeliophyllum distichum</name>
    <dbReference type="NCBI Taxonomy" id="126358"/>
    <lineage>
        <taxon>Eukaryota</taxon>
        <taxon>Viridiplantae</taxon>
        <taxon>Streptophyta</taxon>
        <taxon>Embryophyta</taxon>
        <taxon>Tracheophyta</taxon>
        <taxon>Spermatophyta</taxon>
        <taxon>Magnoliopsida</taxon>
        <taxon>eudicotyledons</taxon>
        <taxon>Gunneridae</taxon>
        <taxon>Pentapetalae</taxon>
        <taxon>asterids</taxon>
        <taxon>lamiids</taxon>
        <taxon>Lamiales</taxon>
        <taxon>Oleaceae</taxon>
        <taxon>Forsythieae</taxon>
        <taxon>Abeliophyllum</taxon>
    </lineage>
</organism>
<dbReference type="InterPro" id="IPR003604">
    <property type="entry name" value="Matrin/U1-like-C_Znf_C2H2"/>
</dbReference>
<evidence type="ECO:0000256" key="3">
    <source>
        <dbReference type="ARBA" id="ARBA00022833"/>
    </source>
</evidence>
<dbReference type="InterPro" id="IPR036236">
    <property type="entry name" value="Znf_C2H2_sf"/>
</dbReference>
<dbReference type="PROSITE" id="PS00028">
    <property type="entry name" value="ZINC_FINGER_C2H2_1"/>
    <property type="match status" value="1"/>
</dbReference>
<dbReference type="SUPFAM" id="SSF57667">
    <property type="entry name" value="beta-beta-alpha zinc fingers"/>
    <property type="match status" value="1"/>
</dbReference>
<proteinExistence type="predicted"/>
<evidence type="ECO:0000313" key="7">
    <source>
        <dbReference type="EMBL" id="KAL2493028.1"/>
    </source>
</evidence>
<dbReference type="Proteomes" id="UP001604336">
    <property type="component" value="Unassembled WGS sequence"/>
</dbReference>
<keyword evidence="8" id="KW-1185">Reference proteome</keyword>
<keyword evidence="3" id="KW-0862">Zinc</keyword>
<accession>A0ABD1NQW9</accession>
<evidence type="ECO:0000256" key="2">
    <source>
        <dbReference type="ARBA" id="ARBA00022771"/>
    </source>
</evidence>
<evidence type="ECO:0000313" key="6">
    <source>
        <dbReference type="EMBL" id="KAL2454022.1"/>
    </source>
</evidence>
<evidence type="ECO:0000313" key="8">
    <source>
        <dbReference type="Proteomes" id="UP001604336"/>
    </source>
</evidence>
<comment type="caution">
    <text evidence="6">The sequence shown here is derived from an EMBL/GenBank/DDBJ whole genome shotgun (WGS) entry which is preliminary data.</text>
</comment>
<dbReference type="InterPro" id="IPR022755">
    <property type="entry name" value="Znf_C2H2_jaz"/>
</dbReference>
<dbReference type="Gene3D" id="3.30.160.60">
    <property type="entry name" value="Classic Zinc Finger"/>
    <property type="match status" value="1"/>
</dbReference>
<dbReference type="EMBL" id="JBFOLK010000008">
    <property type="protein sequence ID" value="KAL2493028.1"/>
    <property type="molecule type" value="Genomic_DNA"/>
</dbReference>
<keyword evidence="2" id="KW-0863">Zinc-finger</keyword>
<protein>
    <submittedName>
        <fullName evidence="6">C2H2-type domain-containing protein</fullName>
    </submittedName>
</protein>
<evidence type="ECO:0000256" key="1">
    <source>
        <dbReference type="ARBA" id="ARBA00022723"/>
    </source>
</evidence>
<dbReference type="AlphaFoldDB" id="A0ABD1NQW9"/>
<dbReference type="Pfam" id="PF12171">
    <property type="entry name" value="zf-C2H2_jaz"/>
    <property type="match status" value="1"/>
</dbReference>
<name>A0ABD1NQW9_9LAMI</name>
<dbReference type="SMART" id="SM00451">
    <property type="entry name" value="ZnF_U1"/>
    <property type="match status" value="1"/>
</dbReference>
<reference evidence="6" key="2">
    <citation type="submission" date="2024-07" db="EMBL/GenBank/DDBJ databases">
        <title>Two chromosome-level genome assemblies of Korean endemic species Abeliophyllum distichum and Forsythia ovata (Oleaceae).</title>
        <authorList>
            <person name="Mun J.H."/>
        </authorList>
    </citation>
    <scope>NUCLEOTIDE SEQUENCE</scope>
    <source>
        <strain evidence="6">KNKB198505000391</strain>
        <tissue evidence="6">Leaf</tissue>
    </source>
</reference>
<evidence type="ECO:0000259" key="4">
    <source>
        <dbReference type="PROSITE" id="PS00028"/>
    </source>
</evidence>
<dbReference type="EMBL" id="JBFOLK010000498">
    <property type="protein sequence ID" value="KAL2454022.1"/>
    <property type="molecule type" value="Genomic_DNA"/>
</dbReference>
<feature type="domain" description="C2H2-type" evidence="4">
    <location>
        <begin position="82"/>
        <end position="104"/>
    </location>
</feature>
<reference evidence="8" key="1">
    <citation type="submission" date="2024-07" db="EMBL/GenBank/DDBJ databases">
        <title>Two chromosome-level genome assemblies of Korean endemic species Abeliophyllum distichum and Forsythia ovata (Oleaceae).</title>
        <authorList>
            <person name="Jang H."/>
        </authorList>
    </citation>
    <scope>NUCLEOTIDE SEQUENCE [LARGE SCALE GENOMIC DNA]</scope>
</reference>
<gene>
    <name evidence="7" type="ORF">Adt_28656</name>
    <name evidence="6" type="ORF">Adt_48478</name>
    <name evidence="5" type="ORF">Adt_48959</name>
</gene>
<dbReference type="InterPro" id="IPR013087">
    <property type="entry name" value="Znf_C2H2_type"/>
</dbReference>
<sequence>MSGVIFKNLSSTVSPSPRPNLIPSANVVPPYQSQVPNLNPCLRPSVNITQPHSGVKRKTTDSSLPPVHNTNITNNYVRNLTCVVCQVSCSNAFNLKEHVKSRSHKAKLKWMQLELTMFFISAFNSIFHLSFKRIELLV</sequence>
<keyword evidence="1" id="KW-0479">Metal-binding</keyword>
<evidence type="ECO:0000313" key="5">
    <source>
        <dbReference type="EMBL" id="KAL2453541.1"/>
    </source>
</evidence>
<dbReference type="EMBL" id="JBFOLK010000646">
    <property type="protein sequence ID" value="KAL2453541.1"/>
    <property type="molecule type" value="Genomic_DNA"/>
</dbReference>